<accession>A0A7U2FGA0</accession>
<keyword evidence="1" id="KW-0812">Transmembrane</keyword>
<dbReference type="Proteomes" id="UP000663193">
    <property type="component" value="Chromosome 13"/>
</dbReference>
<reference evidence="3" key="1">
    <citation type="journal article" date="2021" name="BMC Genomics">
        <title>Chromosome-level genome assembly and manually-curated proteome of model necrotroph Parastagonospora nodorum Sn15 reveals a genome-wide trove of candidate effector homologs, and redundancy of virulence-related functions within an accessory chromosome.</title>
        <authorList>
            <person name="Bertazzoni S."/>
            <person name="Jones D.A.B."/>
            <person name="Phan H.T."/>
            <person name="Tan K.-C."/>
            <person name="Hane J.K."/>
        </authorList>
    </citation>
    <scope>NUCLEOTIDE SEQUENCE [LARGE SCALE GENOMIC DNA]</scope>
    <source>
        <strain evidence="3">SN15 / ATCC MYA-4574 / FGSC 10173)</strain>
    </source>
</reference>
<name>A0A7U2FGA0_PHANO</name>
<keyword evidence="1" id="KW-0472">Membrane</keyword>
<dbReference type="KEGG" id="pno:SNOG_05279"/>
<dbReference type="RefSeq" id="XP_001795686.1">
    <property type="nucleotide sequence ID" value="XM_001795634.1"/>
</dbReference>
<feature type="transmembrane region" description="Helical" evidence="1">
    <location>
        <begin position="6"/>
        <end position="28"/>
    </location>
</feature>
<sequence>MALLAHILDLFLVLAFANICMIFVVGLWRLLRWGWRPPAGERAARFVRALAAAATAWL</sequence>
<evidence type="ECO:0000313" key="3">
    <source>
        <dbReference type="Proteomes" id="UP000663193"/>
    </source>
</evidence>
<proteinExistence type="predicted"/>
<gene>
    <name evidence="2" type="ORF">JI435_052790</name>
</gene>
<protein>
    <submittedName>
        <fullName evidence="2">Uncharacterized protein</fullName>
    </submittedName>
</protein>
<dbReference type="AlphaFoldDB" id="A0A7U2FGA0"/>
<dbReference type="VEuPathDB" id="FungiDB:JI435_052790"/>
<evidence type="ECO:0000313" key="2">
    <source>
        <dbReference type="EMBL" id="QRD02306.1"/>
    </source>
</evidence>
<organism evidence="2 3">
    <name type="scientific">Phaeosphaeria nodorum (strain SN15 / ATCC MYA-4574 / FGSC 10173)</name>
    <name type="common">Glume blotch fungus</name>
    <name type="synonym">Parastagonospora nodorum</name>
    <dbReference type="NCBI Taxonomy" id="321614"/>
    <lineage>
        <taxon>Eukaryota</taxon>
        <taxon>Fungi</taxon>
        <taxon>Dikarya</taxon>
        <taxon>Ascomycota</taxon>
        <taxon>Pezizomycotina</taxon>
        <taxon>Dothideomycetes</taxon>
        <taxon>Pleosporomycetidae</taxon>
        <taxon>Pleosporales</taxon>
        <taxon>Pleosporineae</taxon>
        <taxon>Phaeosphaeriaceae</taxon>
        <taxon>Parastagonospora</taxon>
    </lineage>
</organism>
<evidence type="ECO:0000256" key="1">
    <source>
        <dbReference type="SAM" id="Phobius"/>
    </source>
</evidence>
<dbReference type="EMBL" id="CP069035">
    <property type="protein sequence ID" value="QRD02306.1"/>
    <property type="molecule type" value="Genomic_DNA"/>
</dbReference>
<keyword evidence="1" id="KW-1133">Transmembrane helix</keyword>
<keyword evidence="3" id="KW-1185">Reference proteome</keyword>